<name>B4VHN5_9CYAN</name>
<dbReference type="HOGENOM" id="CLU_873871_0_0_3"/>
<dbReference type="EMBL" id="DS989841">
    <property type="protein sequence ID" value="EDX78329.1"/>
    <property type="molecule type" value="Genomic_DNA"/>
</dbReference>
<accession>B4VHN5</accession>
<evidence type="ECO:0000313" key="4">
    <source>
        <dbReference type="EMBL" id="EDX71909.1"/>
    </source>
</evidence>
<proteinExistence type="predicted"/>
<dbReference type="EMBL" id="DS989874">
    <property type="protein sequence ID" value="EDX71281.1"/>
    <property type="molecule type" value="Genomic_DNA"/>
</dbReference>
<evidence type="ECO:0000313" key="5">
    <source>
        <dbReference type="EMBL" id="EDX72479.1"/>
    </source>
</evidence>
<dbReference type="STRING" id="118168.MC7420_3396"/>
<dbReference type="SUPFAM" id="SSF53098">
    <property type="entry name" value="Ribonuclease H-like"/>
    <property type="match status" value="1"/>
</dbReference>
<dbReference type="EMBL" id="DS989864">
    <property type="protein sequence ID" value="EDX72479.1"/>
    <property type="molecule type" value="Genomic_DNA"/>
</dbReference>
<organism evidence="8 9">
    <name type="scientific">Coleofasciculus chthonoplastes PCC 7420</name>
    <dbReference type="NCBI Taxonomy" id="118168"/>
    <lineage>
        <taxon>Bacteria</taxon>
        <taxon>Bacillati</taxon>
        <taxon>Cyanobacteriota</taxon>
        <taxon>Cyanophyceae</taxon>
        <taxon>Coleofasciculales</taxon>
        <taxon>Coleofasciculaceae</taxon>
        <taxon>Coleofasciculus</taxon>
    </lineage>
</organism>
<dbReference type="Pfam" id="PF13358">
    <property type="entry name" value="DDE_3"/>
    <property type="match status" value="1"/>
</dbReference>
<evidence type="ECO:0000313" key="6">
    <source>
        <dbReference type="EMBL" id="EDX73522.1"/>
    </source>
</evidence>
<dbReference type="eggNOG" id="COG3335">
    <property type="taxonomic scope" value="Bacteria"/>
</dbReference>
<evidence type="ECO:0000313" key="9">
    <source>
        <dbReference type="Proteomes" id="UP000003835"/>
    </source>
</evidence>
<dbReference type="RefSeq" id="WP_006097775.1">
    <property type="nucleotide sequence ID" value="NZ_DS989841.1"/>
</dbReference>
<dbReference type="InterPro" id="IPR036397">
    <property type="entry name" value="RNaseH_sf"/>
</dbReference>
<dbReference type="SUPFAM" id="SSF46689">
    <property type="entry name" value="Homeodomain-like"/>
    <property type="match status" value="1"/>
</dbReference>
<dbReference type="Gene3D" id="1.10.1270.10">
    <property type="entry name" value="TrpR-like"/>
    <property type="match status" value="1"/>
</dbReference>
<dbReference type="GO" id="GO:0003676">
    <property type="term" value="F:nucleic acid binding"/>
    <property type="evidence" value="ECO:0007669"/>
    <property type="project" value="InterPro"/>
</dbReference>
<gene>
    <name evidence="3" type="ORF">MC7420_3396</name>
    <name evidence="5" type="ORF">MC7420_3551</name>
    <name evidence="6" type="ORF">MC7420_3696</name>
    <name evidence="4" type="ORF">MC7420_5053</name>
    <name evidence="7" type="ORF">MC7420_5340</name>
    <name evidence="8" type="ORF">MC7420_6982</name>
</gene>
<dbReference type="InterPro" id="IPR025959">
    <property type="entry name" value="Winged_HTH_dom"/>
</dbReference>
<dbReference type="OrthoDB" id="465657at2"/>
<dbReference type="Pfam" id="PF13592">
    <property type="entry name" value="HTH_33"/>
    <property type="match status" value="1"/>
</dbReference>
<protein>
    <recommendedName>
        <fullName evidence="10">Tc1-like transposase DDE domain-containing protein</fullName>
    </recommendedName>
</protein>
<keyword evidence="9" id="KW-1185">Reference proteome</keyword>
<evidence type="ECO:0000313" key="7">
    <source>
        <dbReference type="EMBL" id="EDX75906.1"/>
    </source>
</evidence>
<dbReference type="eggNOG" id="COG3415">
    <property type="taxonomic scope" value="Bacteria"/>
</dbReference>
<dbReference type="EMBL" id="DS989868">
    <property type="protein sequence ID" value="EDX71909.1"/>
    <property type="molecule type" value="Genomic_DNA"/>
</dbReference>
<dbReference type="InterPro" id="IPR009057">
    <property type="entry name" value="Homeodomain-like_sf"/>
</dbReference>
<dbReference type="InterPro" id="IPR047655">
    <property type="entry name" value="Transpos_IS630-like"/>
</dbReference>
<feature type="domain" description="Tc1-like transposase DDE" evidence="1">
    <location>
        <begin position="167"/>
        <end position="306"/>
    </location>
</feature>
<dbReference type="InterPro" id="IPR012337">
    <property type="entry name" value="RNaseH-like_sf"/>
</dbReference>
<dbReference type="Gene3D" id="3.30.420.10">
    <property type="entry name" value="Ribonuclease H-like superfamily/Ribonuclease H"/>
    <property type="match status" value="1"/>
</dbReference>
<dbReference type="EMBL" id="DS989847">
    <property type="protein sequence ID" value="EDX75906.1"/>
    <property type="molecule type" value="Genomic_DNA"/>
</dbReference>
<evidence type="ECO:0000259" key="2">
    <source>
        <dbReference type="Pfam" id="PF13592"/>
    </source>
</evidence>
<dbReference type="AlphaFoldDB" id="B4VHN5"/>
<sequence length="345" mass="41087">MNIIDELANFINQTKETKEIKRALAVKMILEGKSYREVKEILKVSHSFISQWKNQALFQGVESLKLQYKGRAGYLKSEEKEQTIQWLREQDYLRLSDLQKYLQEQYNVVFESNQSYYSLFKEAQVSWKKTQKKNPAKNDELVKAKKKEIEARLEKWKPEIEAGSRTVLMLDECHLLWGDLLGYAWGRTDARIEVPLKNEKERQTYYGALDYQTKEFIVKEYKSGNSENTIDFIEYLQRKRPGKKLSIFWDGATYHDSKQFREYLKTINQDLSEEDWLISCTKFAPNAPEQNPVEDIWLQVKTFIRQFYHLCSSFKIVKWLFKFFADGQIFDFPKIFQYGKLPQSI</sequence>
<evidence type="ECO:0000259" key="1">
    <source>
        <dbReference type="Pfam" id="PF13358"/>
    </source>
</evidence>
<feature type="domain" description="Winged helix-turn helix" evidence="2">
    <location>
        <begin position="89"/>
        <end position="148"/>
    </location>
</feature>
<evidence type="ECO:0000313" key="8">
    <source>
        <dbReference type="EMBL" id="EDX78329.1"/>
    </source>
</evidence>
<dbReference type="NCBIfam" id="NF033545">
    <property type="entry name" value="transpos_IS630"/>
    <property type="match status" value="1"/>
</dbReference>
<dbReference type="InterPro" id="IPR038717">
    <property type="entry name" value="Tc1-like_DDE_dom"/>
</dbReference>
<dbReference type="Proteomes" id="UP000003835">
    <property type="component" value="Unassembled WGS sequence"/>
</dbReference>
<dbReference type="InterPro" id="IPR038116">
    <property type="entry name" value="TrpR-like_sf"/>
</dbReference>
<reference evidence="8 9" key="1">
    <citation type="submission" date="2008-07" db="EMBL/GenBank/DDBJ databases">
        <authorList>
            <person name="Tandeau de Marsac N."/>
            <person name="Ferriera S."/>
            <person name="Johnson J."/>
            <person name="Kravitz S."/>
            <person name="Beeson K."/>
            <person name="Sutton G."/>
            <person name="Rogers Y.-H."/>
            <person name="Friedman R."/>
            <person name="Frazier M."/>
            <person name="Venter J.C."/>
        </authorList>
    </citation>
    <scope>NUCLEOTIDE SEQUENCE [LARGE SCALE GENOMIC DNA]</scope>
    <source>
        <strain evidence="8 9">PCC 7420</strain>
    </source>
</reference>
<dbReference type="EMBL" id="DS989857">
    <property type="protein sequence ID" value="EDX73522.1"/>
    <property type="molecule type" value="Genomic_DNA"/>
</dbReference>
<evidence type="ECO:0000313" key="3">
    <source>
        <dbReference type="EMBL" id="EDX71281.1"/>
    </source>
</evidence>
<evidence type="ECO:0008006" key="10">
    <source>
        <dbReference type="Google" id="ProtNLM"/>
    </source>
</evidence>